<dbReference type="EMBL" id="JAVRJZ010000002">
    <property type="protein sequence ID" value="KAK2726090.1"/>
    <property type="molecule type" value="Genomic_DNA"/>
</dbReference>
<dbReference type="GO" id="GO:0003824">
    <property type="term" value="F:catalytic activity"/>
    <property type="evidence" value="ECO:0007669"/>
    <property type="project" value="InterPro"/>
</dbReference>
<name>A0AA88LL43_ARTSF</name>
<dbReference type="PROSITE" id="PS51366">
    <property type="entry name" value="MI"/>
    <property type="match status" value="1"/>
</dbReference>
<feature type="coiled-coil region" evidence="4">
    <location>
        <begin position="433"/>
        <end position="475"/>
    </location>
</feature>
<proteinExistence type="inferred from homology"/>
<dbReference type="PANTHER" id="PTHR23253">
    <property type="entry name" value="EUKARYOTIC TRANSLATION INITIATION FACTOR 4 GAMMA"/>
    <property type="match status" value="1"/>
</dbReference>
<comment type="caution">
    <text evidence="7">The sequence shown here is derived from an EMBL/GenBank/DDBJ whole genome shotgun (WGS) entry which is preliminary data.</text>
</comment>
<reference evidence="7" key="1">
    <citation type="submission" date="2023-07" db="EMBL/GenBank/DDBJ databases">
        <title>Chromosome-level genome assembly of Artemia franciscana.</title>
        <authorList>
            <person name="Jo E."/>
        </authorList>
    </citation>
    <scope>NUCLEOTIDE SEQUENCE</scope>
    <source>
        <tissue evidence="7">Whole body</tissue>
    </source>
</reference>
<protein>
    <recommendedName>
        <fullName evidence="6">MI domain-containing protein</fullName>
    </recommendedName>
</protein>
<dbReference type="GO" id="GO:0016281">
    <property type="term" value="C:eukaryotic translation initiation factor 4F complex"/>
    <property type="evidence" value="ECO:0007669"/>
    <property type="project" value="TreeGrafter"/>
</dbReference>
<evidence type="ECO:0000313" key="7">
    <source>
        <dbReference type="EMBL" id="KAK2726090.1"/>
    </source>
</evidence>
<dbReference type="Pfam" id="PF02847">
    <property type="entry name" value="MA3"/>
    <property type="match status" value="1"/>
</dbReference>
<keyword evidence="2" id="KW-0396">Initiation factor</keyword>
<feature type="compositionally biased region" description="Polar residues" evidence="5">
    <location>
        <begin position="715"/>
        <end position="724"/>
    </location>
</feature>
<feature type="compositionally biased region" description="Basic and acidic residues" evidence="5">
    <location>
        <begin position="623"/>
        <end position="640"/>
    </location>
</feature>
<dbReference type="GO" id="GO:0003743">
    <property type="term" value="F:translation initiation factor activity"/>
    <property type="evidence" value="ECO:0007669"/>
    <property type="project" value="UniProtKB-KW"/>
</dbReference>
<dbReference type="SUPFAM" id="SSF56219">
    <property type="entry name" value="DNase I-like"/>
    <property type="match status" value="1"/>
</dbReference>
<evidence type="ECO:0000313" key="8">
    <source>
        <dbReference type="Proteomes" id="UP001187531"/>
    </source>
</evidence>
<feature type="region of interest" description="Disordered" evidence="5">
    <location>
        <begin position="272"/>
        <end position="292"/>
    </location>
</feature>
<feature type="compositionally biased region" description="Polar residues" evidence="5">
    <location>
        <begin position="283"/>
        <end position="292"/>
    </location>
</feature>
<dbReference type="InterPro" id="IPR036691">
    <property type="entry name" value="Endo/exonu/phosph_ase_sf"/>
</dbReference>
<dbReference type="Pfam" id="PF02854">
    <property type="entry name" value="MIF4G"/>
    <property type="match status" value="1"/>
</dbReference>
<dbReference type="SMART" id="SM00544">
    <property type="entry name" value="MA3"/>
    <property type="match status" value="1"/>
</dbReference>
<feature type="region of interest" description="Disordered" evidence="5">
    <location>
        <begin position="932"/>
        <end position="959"/>
    </location>
</feature>
<dbReference type="AlphaFoldDB" id="A0AA88LL43"/>
<dbReference type="InterPro" id="IPR005135">
    <property type="entry name" value="Endo/exonuclease/phosphatase"/>
</dbReference>
<feature type="region of interest" description="Disordered" evidence="5">
    <location>
        <begin position="888"/>
        <end position="920"/>
    </location>
</feature>
<feature type="region of interest" description="Disordered" evidence="5">
    <location>
        <begin position="610"/>
        <end position="663"/>
    </location>
</feature>
<dbReference type="CDD" id="cd09076">
    <property type="entry name" value="L1-EN"/>
    <property type="match status" value="1"/>
</dbReference>
<feature type="compositionally biased region" description="Basic and acidic residues" evidence="5">
    <location>
        <begin position="900"/>
        <end position="920"/>
    </location>
</feature>
<evidence type="ECO:0000259" key="6">
    <source>
        <dbReference type="PROSITE" id="PS51366"/>
    </source>
</evidence>
<dbReference type="Gene3D" id="1.25.40.180">
    <property type="match status" value="2"/>
</dbReference>
<keyword evidence="3" id="KW-0648">Protein biosynthesis</keyword>
<feature type="domain" description="MI" evidence="6">
    <location>
        <begin position="742"/>
        <end position="864"/>
    </location>
</feature>
<comment type="similarity">
    <text evidence="1">Belongs to the eukaryotic initiation factor 4G family.</text>
</comment>
<gene>
    <name evidence="7" type="ORF">QYM36_000521</name>
</gene>
<dbReference type="GO" id="GO:0003729">
    <property type="term" value="F:mRNA binding"/>
    <property type="evidence" value="ECO:0007669"/>
    <property type="project" value="TreeGrafter"/>
</dbReference>
<dbReference type="SMART" id="SM00543">
    <property type="entry name" value="MIF4G"/>
    <property type="match status" value="1"/>
</dbReference>
<dbReference type="Pfam" id="PF14529">
    <property type="entry name" value="Exo_endo_phos_2"/>
    <property type="match status" value="1"/>
</dbReference>
<feature type="compositionally biased region" description="Basic and acidic residues" evidence="5">
    <location>
        <begin position="971"/>
        <end position="984"/>
    </location>
</feature>
<evidence type="ECO:0000256" key="5">
    <source>
        <dbReference type="SAM" id="MobiDB-lite"/>
    </source>
</evidence>
<feature type="region of interest" description="Disordered" evidence="5">
    <location>
        <begin position="680"/>
        <end position="737"/>
    </location>
</feature>
<sequence>MGKSIAVENRKEEESIDVKNPLSVSPKVEKSFQEKLMEENEQECLERSLRLAEDGEVEALIEWETVSSRLAKARFRSKLFNVTVFAVYAPTRVSSEQAIDTFYAELNEAVKKTPKRDLLIIGGDLNAHVGSRQANGDRSLGIHGYGERCERGTRLVQFAQANNLVIANTLFRHKPSHVITWRSRDGRTSSQLDYLLVSSRWRSSIQNCRAYRGPDTGSKGGSDHTLVKMSVKIRLVARKRKEPPKRFDVARLKDPTVVEQFRVQLSNRFTALEHEHSNESPEDGNSSGSSVNEDWQKFRNTLQEVALETLGRVKRKRRRWMSEETIRLATKKKMKKDLKKAIRGRLNKLTPENYDKISKNIFEMEVDTEERLSAMVQIIFDKAVDDPIYAPICSNIYAPIYAELCKLMSEKEVPSASGTGKVSFRKLLLDRCLATFEKEKKDEEEILSKQKALQEADTEEKKKELQMELNERIAKTKRTLLGNIRLMPKTPFILGFFLYYYFSSTVLSLNTDMVLFFNKYDYQRAVAESKSSGKQLQIQLTKLDVYLDEMRKLSRSEDLSSRIRFMLMDVLELKQNRWVPRREEEKPKTIDEICGELEKERLEKELSLQEDMIKQPQMGYPSQRRDGGRGDETKKSRSAVDEGGWQLSQGTKGSLIGLDQSSYHPPPKMMISFSAIQKSMGPVPTERQKAVQATRSFTRSRSQQVSRESSLSRQGAATPTTEQVPFQAKSELKGKPDLTEDEIQRKTDNIINEFLYNGDLQEAVDCVKEQMYDKSIVQFIENGLNNVIEREPVARADFGKLLRELLTKQLISREGFIKGFRTILEGAFDIIVDKPKLVENLAQILVPALEQDAQCLHAVKDMEHLVSEEITTRGRLAAAVLTELVKSKQEERMQNTGEQLSKERDKMEGQRQEEQRQQVRLEEERTLFEEERRKFEQEKRKLKDEAQRKCAEEKHLLEKERARKAKELEKQLEEDYLSDPKDAFGFDGASLDTTDVNT</sequence>
<dbReference type="Gene3D" id="3.60.10.10">
    <property type="entry name" value="Endonuclease/exonuclease/phosphatase"/>
    <property type="match status" value="1"/>
</dbReference>
<evidence type="ECO:0000256" key="2">
    <source>
        <dbReference type="ARBA" id="ARBA00022540"/>
    </source>
</evidence>
<dbReference type="InterPro" id="IPR016024">
    <property type="entry name" value="ARM-type_fold"/>
</dbReference>
<keyword evidence="8" id="KW-1185">Reference proteome</keyword>
<dbReference type="SUPFAM" id="SSF48371">
    <property type="entry name" value="ARM repeat"/>
    <property type="match status" value="2"/>
</dbReference>
<accession>A0AA88LL43</accession>
<feature type="compositionally biased region" description="Low complexity" evidence="5">
    <location>
        <begin position="699"/>
        <end position="714"/>
    </location>
</feature>
<dbReference type="PANTHER" id="PTHR23253:SF78">
    <property type="entry name" value="EUKARYOTIC TRANSLATION INITIATION FACTOR 4G1, ISOFORM B-RELATED"/>
    <property type="match status" value="1"/>
</dbReference>
<dbReference type="InterPro" id="IPR003890">
    <property type="entry name" value="MIF4G-like_typ-3"/>
</dbReference>
<dbReference type="Proteomes" id="UP001187531">
    <property type="component" value="Unassembled WGS sequence"/>
</dbReference>
<dbReference type="InterPro" id="IPR003891">
    <property type="entry name" value="Initiation_fac_eIF4g_MI"/>
</dbReference>
<organism evidence="7 8">
    <name type="scientific">Artemia franciscana</name>
    <name type="common">Brine shrimp</name>
    <name type="synonym">Artemia sanfranciscana</name>
    <dbReference type="NCBI Taxonomy" id="6661"/>
    <lineage>
        <taxon>Eukaryota</taxon>
        <taxon>Metazoa</taxon>
        <taxon>Ecdysozoa</taxon>
        <taxon>Arthropoda</taxon>
        <taxon>Crustacea</taxon>
        <taxon>Branchiopoda</taxon>
        <taxon>Anostraca</taxon>
        <taxon>Artemiidae</taxon>
        <taxon>Artemia</taxon>
    </lineage>
</organism>
<feature type="region of interest" description="Disordered" evidence="5">
    <location>
        <begin position="971"/>
        <end position="998"/>
    </location>
</feature>
<evidence type="ECO:0000256" key="4">
    <source>
        <dbReference type="SAM" id="Coils"/>
    </source>
</evidence>
<keyword evidence="4" id="KW-0175">Coiled coil</keyword>
<evidence type="ECO:0000256" key="1">
    <source>
        <dbReference type="ARBA" id="ARBA00005775"/>
    </source>
</evidence>
<evidence type="ECO:0000256" key="3">
    <source>
        <dbReference type="ARBA" id="ARBA00022917"/>
    </source>
</evidence>